<dbReference type="Proteomes" id="UP000294513">
    <property type="component" value="Unassembled WGS sequence"/>
</dbReference>
<comment type="caution">
    <text evidence="1">The sequence shown here is derived from an EMBL/GenBank/DDBJ whole genome shotgun (WGS) entry which is preliminary data.</text>
</comment>
<dbReference type="OrthoDB" id="6957847at2"/>
<keyword evidence="2" id="KW-1185">Reference proteome</keyword>
<dbReference type="InterPro" id="IPR036170">
    <property type="entry name" value="YezG-like_sf"/>
</dbReference>
<sequence length="154" mass="17001">MTEASGGATGSDDQGRYDELTTGMAGLLAAAAPDGWRRIDLRALMTVAVSDLALTVVLQDGSTPAVELPRDVIDLAAELRSTMYRQSRGAWLSMRLMMEPPGAYYTSFNTDYDPLWDPDIPDEAYEQDLAAFPRDDQYVPDWLRTRLQRAPAPA</sequence>
<reference evidence="1 2" key="1">
    <citation type="submission" date="2019-03" db="EMBL/GenBank/DDBJ databases">
        <title>Draft genome sequences of novel Actinobacteria.</title>
        <authorList>
            <person name="Sahin N."/>
            <person name="Ay H."/>
            <person name="Saygin H."/>
        </authorList>
    </citation>
    <scope>NUCLEOTIDE SEQUENCE [LARGE SCALE GENOMIC DNA]</scope>
    <source>
        <strain evidence="1 2">H3C3</strain>
    </source>
</reference>
<evidence type="ECO:0000313" key="2">
    <source>
        <dbReference type="Proteomes" id="UP000294513"/>
    </source>
</evidence>
<dbReference type="AlphaFoldDB" id="A0A4R5A1U0"/>
<dbReference type="EMBL" id="SMKU01000440">
    <property type="protein sequence ID" value="TDD64479.1"/>
    <property type="molecule type" value="Genomic_DNA"/>
</dbReference>
<dbReference type="SUPFAM" id="SSF160424">
    <property type="entry name" value="BH3703-like"/>
    <property type="match status" value="1"/>
</dbReference>
<evidence type="ECO:0000313" key="1">
    <source>
        <dbReference type="EMBL" id="TDD64479.1"/>
    </source>
</evidence>
<organism evidence="1 2">
    <name type="scientific">Actinomadura rubrisoli</name>
    <dbReference type="NCBI Taxonomy" id="2530368"/>
    <lineage>
        <taxon>Bacteria</taxon>
        <taxon>Bacillati</taxon>
        <taxon>Actinomycetota</taxon>
        <taxon>Actinomycetes</taxon>
        <taxon>Streptosporangiales</taxon>
        <taxon>Thermomonosporaceae</taxon>
        <taxon>Actinomadura</taxon>
    </lineage>
</organism>
<name>A0A4R5A1U0_9ACTN</name>
<proteinExistence type="predicted"/>
<protein>
    <submittedName>
        <fullName evidence="1">Uncharacterized protein</fullName>
    </submittedName>
</protein>
<feature type="non-terminal residue" evidence="1">
    <location>
        <position position="154"/>
    </location>
</feature>
<gene>
    <name evidence="1" type="ORF">E1298_42320</name>
</gene>
<accession>A0A4R5A1U0</accession>
<dbReference type="RefSeq" id="WP_131903021.1">
    <property type="nucleotide sequence ID" value="NZ_SMKU01000440.1"/>
</dbReference>